<dbReference type="InterPro" id="IPR036259">
    <property type="entry name" value="MFS_trans_sf"/>
</dbReference>
<evidence type="ECO:0000256" key="5">
    <source>
        <dbReference type="ARBA" id="ARBA00023136"/>
    </source>
</evidence>
<accession>A0A0D2F050</accession>
<keyword evidence="5 7" id="KW-0472">Membrane</keyword>
<evidence type="ECO:0000259" key="8">
    <source>
        <dbReference type="PROSITE" id="PS50850"/>
    </source>
</evidence>
<dbReference type="InterPro" id="IPR020846">
    <property type="entry name" value="MFS_dom"/>
</dbReference>
<evidence type="ECO:0000313" key="10">
    <source>
        <dbReference type="Proteomes" id="UP000054342"/>
    </source>
</evidence>
<dbReference type="GeneID" id="25322460"/>
<dbReference type="SUPFAM" id="SSF103473">
    <property type="entry name" value="MFS general substrate transporter"/>
    <property type="match status" value="1"/>
</dbReference>
<dbReference type="EMBL" id="KN847317">
    <property type="protein sequence ID" value="KIW60325.1"/>
    <property type="molecule type" value="Genomic_DNA"/>
</dbReference>
<evidence type="ECO:0000313" key="9">
    <source>
        <dbReference type="EMBL" id="KIW60325.1"/>
    </source>
</evidence>
<dbReference type="Pfam" id="PF06609">
    <property type="entry name" value="TRI12"/>
    <property type="match status" value="1"/>
</dbReference>
<dbReference type="Proteomes" id="UP000054342">
    <property type="component" value="Unassembled WGS sequence"/>
</dbReference>
<feature type="transmembrane region" description="Helical" evidence="7">
    <location>
        <begin position="185"/>
        <end position="214"/>
    </location>
</feature>
<dbReference type="GO" id="GO:0005886">
    <property type="term" value="C:plasma membrane"/>
    <property type="evidence" value="ECO:0007669"/>
    <property type="project" value="TreeGrafter"/>
</dbReference>
<evidence type="ECO:0000256" key="4">
    <source>
        <dbReference type="ARBA" id="ARBA00022989"/>
    </source>
</evidence>
<dbReference type="AlphaFoldDB" id="A0A0D2F050"/>
<feature type="transmembrane region" description="Helical" evidence="7">
    <location>
        <begin position="529"/>
        <end position="548"/>
    </location>
</feature>
<evidence type="ECO:0000256" key="7">
    <source>
        <dbReference type="SAM" id="Phobius"/>
    </source>
</evidence>
<evidence type="ECO:0000256" key="1">
    <source>
        <dbReference type="ARBA" id="ARBA00004141"/>
    </source>
</evidence>
<dbReference type="PANTHER" id="PTHR23501:SF109">
    <property type="entry name" value="MAJOR FACILITATOR SUPERFAMILY (MFS) PROFILE DOMAIN-CONTAINING PROTEIN-RELATED"/>
    <property type="match status" value="1"/>
</dbReference>
<dbReference type="PANTHER" id="PTHR23501">
    <property type="entry name" value="MAJOR FACILITATOR SUPERFAMILY"/>
    <property type="match status" value="1"/>
</dbReference>
<keyword evidence="4 7" id="KW-1133">Transmembrane helix</keyword>
<dbReference type="HOGENOM" id="CLU_000960_25_3_1"/>
<name>A0A0D2F050_9EURO</name>
<proteinExistence type="predicted"/>
<dbReference type="PROSITE" id="PS50850">
    <property type="entry name" value="MFS"/>
    <property type="match status" value="1"/>
</dbReference>
<keyword evidence="10" id="KW-1185">Reference proteome</keyword>
<reference evidence="9 10" key="1">
    <citation type="submission" date="2015-01" db="EMBL/GenBank/DDBJ databases">
        <title>The Genome Sequence of Exophiala xenobiotica CBS118157.</title>
        <authorList>
            <consortium name="The Broad Institute Genomics Platform"/>
            <person name="Cuomo C."/>
            <person name="de Hoog S."/>
            <person name="Gorbushina A."/>
            <person name="Stielow B."/>
            <person name="Teixiera M."/>
            <person name="Abouelleil A."/>
            <person name="Chapman S.B."/>
            <person name="Priest M."/>
            <person name="Young S.K."/>
            <person name="Wortman J."/>
            <person name="Nusbaum C."/>
            <person name="Birren B."/>
        </authorList>
    </citation>
    <scope>NUCLEOTIDE SEQUENCE [LARGE SCALE GENOMIC DNA]</scope>
    <source>
        <strain evidence="9 10">CBS 118157</strain>
    </source>
</reference>
<dbReference type="GO" id="GO:0022857">
    <property type="term" value="F:transmembrane transporter activity"/>
    <property type="evidence" value="ECO:0007669"/>
    <property type="project" value="InterPro"/>
</dbReference>
<keyword evidence="3 7" id="KW-0812">Transmembrane</keyword>
<comment type="subcellular location">
    <subcellularLocation>
        <location evidence="1">Membrane</location>
        <topology evidence="1">Multi-pass membrane protein</topology>
    </subcellularLocation>
</comment>
<feature type="transmembrane region" description="Helical" evidence="7">
    <location>
        <begin position="302"/>
        <end position="324"/>
    </location>
</feature>
<feature type="transmembrane region" description="Helical" evidence="7">
    <location>
        <begin position="235"/>
        <end position="254"/>
    </location>
</feature>
<dbReference type="InterPro" id="IPR010573">
    <property type="entry name" value="MFS_Str1/Tri12-like"/>
</dbReference>
<evidence type="ECO:0000256" key="2">
    <source>
        <dbReference type="ARBA" id="ARBA00022448"/>
    </source>
</evidence>
<evidence type="ECO:0000256" key="6">
    <source>
        <dbReference type="SAM" id="MobiDB-lite"/>
    </source>
</evidence>
<dbReference type="RefSeq" id="XP_013320909.1">
    <property type="nucleotide sequence ID" value="XM_013465455.1"/>
</dbReference>
<feature type="domain" description="Major facilitator superfamily (MFS) profile" evidence="8">
    <location>
        <begin position="61"/>
        <end position="494"/>
    </location>
</feature>
<feature type="transmembrane region" description="Helical" evidence="7">
    <location>
        <begin position="260"/>
        <end position="282"/>
    </location>
</feature>
<feature type="region of interest" description="Disordered" evidence="6">
    <location>
        <begin position="1"/>
        <end position="20"/>
    </location>
</feature>
<feature type="transmembrane region" description="Helical" evidence="7">
    <location>
        <begin position="127"/>
        <end position="146"/>
    </location>
</feature>
<feature type="transmembrane region" description="Helical" evidence="7">
    <location>
        <begin position="344"/>
        <end position="364"/>
    </location>
</feature>
<dbReference type="OrthoDB" id="4161376at2759"/>
<feature type="transmembrane region" description="Helical" evidence="7">
    <location>
        <begin position="371"/>
        <end position="387"/>
    </location>
</feature>
<feature type="transmembrane region" description="Helical" evidence="7">
    <location>
        <begin position="399"/>
        <end position="420"/>
    </location>
</feature>
<protein>
    <recommendedName>
        <fullName evidence="8">Major facilitator superfamily (MFS) profile domain-containing protein</fullName>
    </recommendedName>
</protein>
<dbReference type="STRING" id="348802.A0A0D2F050"/>
<evidence type="ECO:0000256" key="3">
    <source>
        <dbReference type="ARBA" id="ARBA00022692"/>
    </source>
</evidence>
<keyword evidence="2" id="KW-0813">Transport</keyword>
<dbReference type="Gene3D" id="1.20.1250.20">
    <property type="entry name" value="MFS general substrate transporter like domains"/>
    <property type="match status" value="1"/>
</dbReference>
<feature type="transmembrane region" description="Helical" evidence="7">
    <location>
        <begin position="427"/>
        <end position="450"/>
    </location>
</feature>
<gene>
    <name evidence="9" type="ORF">PV05_00552</name>
</gene>
<sequence length="564" mass="59421">MSINENPGEPEAVQQAEQPHVAKAETSHVDLVNIPATDFEKQDNVQGDNSDGRVEWTGRQILATLSLSCLYVGSQLPLYFVSGSLSFITKDVGGSEIRSWLPESYALAFAALAPFSGYLQDVFGRRYISLTGAIVLCVGLIIISTAHTMAQAIVGMTTSGVGAAIGELTALAGTSELVPVRKRGLYLGLITGLVLPFSPIWNAIAVVGIALFYFPESQVRGRRMTVREVLPQIDFVGAFLSVGGLALFLVGVTAGVSDSWVSAKVLCTLIIGILMVVAFVFWEWKGASFPMVPRELFGRHRIVAMSFLVAFVAGMYFYGILNFVPVIYLDVYRPDPVQSGLKGVIPAIGVTAGAVVPNILLSAYKNHNREILLSCAILTTAFGTALVTCTPENPVQTVALATVAGFGIGGVVALAVTTAVIGSPDDLIATCVALSLSIRTVGGSVGTAIYSNIFSTKLTHNLPTYVATYAVAAGLPPSSAKAFVELFLVAPQNLTTPAGEAAVPGLTEAVLQGATIGARWAYAESLKDVWYSALPFGILACLACVLIGQPSSLLTNRIAANIKR</sequence>
<organism evidence="9 10">
    <name type="scientific">Exophiala xenobiotica</name>
    <dbReference type="NCBI Taxonomy" id="348802"/>
    <lineage>
        <taxon>Eukaryota</taxon>
        <taxon>Fungi</taxon>
        <taxon>Dikarya</taxon>
        <taxon>Ascomycota</taxon>
        <taxon>Pezizomycotina</taxon>
        <taxon>Eurotiomycetes</taxon>
        <taxon>Chaetothyriomycetidae</taxon>
        <taxon>Chaetothyriales</taxon>
        <taxon>Herpotrichiellaceae</taxon>
        <taxon>Exophiala</taxon>
    </lineage>
</organism>